<reference evidence="2 3" key="1">
    <citation type="journal article" date="2019" name="Nat. Med.">
        <title>A library of human gut bacterial isolates paired with longitudinal multiomics data enables mechanistic microbiome research.</title>
        <authorList>
            <person name="Poyet M."/>
            <person name="Groussin M."/>
            <person name="Gibbons S.M."/>
            <person name="Avila-Pacheco J."/>
            <person name="Jiang X."/>
            <person name="Kearney S.M."/>
            <person name="Perrotta A.R."/>
            <person name="Berdy B."/>
            <person name="Zhao S."/>
            <person name="Lieberman T.D."/>
            <person name="Swanson P.K."/>
            <person name="Smith M."/>
            <person name="Roesemann S."/>
            <person name="Alexander J.E."/>
            <person name="Rich S.A."/>
            <person name="Livny J."/>
            <person name="Vlamakis H."/>
            <person name="Clish C."/>
            <person name="Bullock K."/>
            <person name="Deik A."/>
            <person name="Scott J."/>
            <person name="Pierce K.A."/>
            <person name="Xavier R.J."/>
            <person name="Alm E.J."/>
        </authorList>
    </citation>
    <scope>NUCLEOTIDE SEQUENCE [LARGE SCALE GENOMIC DNA]</scope>
    <source>
        <strain evidence="2 3">BIOML-A1</strain>
    </source>
</reference>
<dbReference type="PROSITE" id="PS51257">
    <property type="entry name" value="PROKAR_LIPOPROTEIN"/>
    <property type="match status" value="1"/>
</dbReference>
<sequence length="258" mass="30220">MSKVKKIIPSFFLMTALCGCTTQSIEDAKNIVETKTYAYRYEYETEQNGEAITQYHEEKPTNTDYVEDTEENILYLQSKASMLKFMKMNETFTNGDCEYKVTDVIATTYRDYAYELVNDEYTEGMMDYLKKIRNVDDNGYLTDKEYRFIWVKLNIKYNGRSSTKLNMSTSLYVKKNDKLVSYGSYLIESKELWLLPDSEEKVAGRVAVNPGEEMDMWICFKAKYNSGYTYYMTGSFGYNDDPRLYTGNLIELNIEDKE</sequence>
<name>A0A7C9H4A5_9FIRM</name>
<proteinExistence type="predicted"/>
<gene>
    <name evidence="2" type="ORF">GKE48_10585</name>
</gene>
<dbReference type="Proteomes" id="UP000481964">
    <property type="component" value="Unassembled WGS sequence"/>
</dbReference>
<protein>
    <submittedName>
        <fullName evidence="2">DUF4352 domain-containing protein</fullName>
    </submittedName>
</protein>
<dbReference type="InterPro" id="IPR029050">
    <property type="entry name" value="Immunoprotect_excell_Ig-like"/>
</dbReference>
<dbReference type="RefSeq" id="WP_022097538.1">
    <property type="nucleotide sequence ID" value="NZ_DAWCGT010000459.1"/>
</dbReference>
<keyword evidence="1" id="KW-0732">Signal</keyword>
<organism evidence="2 3">
    <name type="scientific">Lachnospira eligens</name>
    <dbReference type="NCBI Taxonomy" id="39485"/>
    <lineage>
        <taxon>Bacteria</taxon>
        <taxon>Bacillati</taxon>
        <taxon>Bacillota</taxon>
        <taxon>Clostridia</taxon>
        <taxon>Lachnospirales</taxon>
        <taxon>Lachnospiraceae</taxon>
        <taxon>Lachnospira</taxon>
    </lineage>
</organism>
<evidence type="ECO:0000313" key="2">
    <source>
        <dbReference type="EMBL" id="MSC57881.1"/>
    </source>
</evidence>
<dbReference type="Gene3D" id="2.60.40.1240">
    <property type="match status" value="1"/>
</dbReference>
<accession>A0A7C9H4A5</accession>
<evidence type="ECO:0000313" key="3">
    <source>
        <dbReference type="Proteomes" id="UP000481964"/>
    </source>
</evidence>
<dbReference type="AlphaFoldDB" id="A0A7C9H4A5"/>
<comment type="caution">
    <text evidence="2">The sequence shown here is derived from an EMBL/GenBank/DDBJ whole genome shotgun (WGS) entry which is preliminary data.</text>
</comment>
<evidence type="ECO:0000256" key="1">
    <source>
        <dbReference type="ARBA" id="ARBA00022729"/>
    </source>
</evidence>
<dbReference type="EMBL" id="WKRD01000007">
    <property type="protein sequence ID" value="MSC57881.1"/>
    <property type="molecule type" value="Genomic_DNA"/>
</dbReference>